<evidence type="ECO:0000313" key="1">
    <source>
        <dbReference type="EMBL" id="KAA8897747.1"/>
    </source>
</evidence>
<reference evidence="1 2" key="1">
    <citation type="submission" date="2019-09" db="EMBL/GenBank/DDBJ databases">
        <title>Draft genome of the ectomycorrhizal ascomycete Sphaerosporella brunnea.</title>
        <authorList>
            <consortium name="DOE Joint Genome Institute"/>
            <person name="Benucci G.M."/>
            <person name="Marozzi G."/>
            <person name="Antonielli L."/>
            <person name="Sanchez S."/>
            <person name="Marco P."/>
            <person name="Wang X."/>
            <person name="Falini L.B."/>
            <person name="Barry K."/>
            <person name="Haridas S."/>
            <person name="Lipzen A."/>
            <person name="Labutti K."/>
            <person name="Grigoriev I.V."/>
            <person name="Murat C."/>
            <person name="Martin F."/>
            <person name="Albertini E."/>
            <person name="Donnini D."/>
            <person name="Bonito G."/>
        </authorList>
    </citation>
    <scope>NUCLEOTIDE SEQUENCE [LARGE SCALE GENOMIC DNA]</scope>
    <source>
        <strain evidence="1 2">Sb_GMNB300</strain>
    </source>
</reference>
<proteinExistence type="predicted"/>
<dbReference type="Proteomes" id="UP000326924">
    <property type="component" value="Unassembled WGS sequence"/>
</dbReference>
<comment type="caution">
    <text evidence="1">The sequence shown here is derived from an EMBL/GenBank/DDBJ whole genome shotgun (WGS) entry which is preliminary data.</text>
</comment>
<dbReference type="InParanoid" id="A0A5J5ENL8"/>
<keyword evidence="2" id="KW-1185">Reference proteome</keyword>
<gene>
    <name evidence="1" type="ORF">FN846DRAFT_892989</name>
</gene>
<organism evidence="1 2">
    <name type="scientific">Sphaerosporella brunnea</name>
    <dbReference type="NCBI Taxonomy" id="1250544"/>
    <lineage>
        <taxon>Eukaryota</taxon>
        <taxon>Fungi</taxon>
        <taxon>Dikarya</taxon>
        <taxon>Ascomycota</taxon>
        <taxon>Pezizomycotina</taxon>
        <taxon>Pezizomycetes</taxon>
        <taxon>Pezizales</taxon>
        <taxon>Pyronemataceae</taxon>
        <taxon>Sphaerosporella</taxon>
    </lineage>
</organism>
<dbReference type="OrthoDB" id="3029913at2759"/>
<sequence>MFLSSKQPRRRQLVLKRAQRVVNYNRRLRAGIFATEGEAEPGGPEDIVVHPGEEIIFSYYRPSLRAGVYEIAVSHDVAIPGGASKKLTSDKKFHVVGPRFALEDGDVVGKYPPQGHGDYSTILPHVILGDPHLPWARLGTTQTVTDPRNSVPWLALLVFTQAELEVGPEILGGNGEQDPTGAVDGLTFGDIWRLQSSGSVACPFSSSDEETIEPDSSARFIFVPKDIFRPLFSEYDSDGLPKDGAKPDTSRYKYLANVRKINTEGLPEHVAGDGDDDAKLFSILVAHRTAPLDLAETTSIAVHLVSIENVENLVKYPLSAGHVAMASLHSWTYSCFAAGTMTLQERLRSLGETLNVLRPADAVIDALGGDGMPAATAERLKQRARDGFTLLRYRVQTGDETIAFTRSPFVPGNVQYPIPNLVGQSLSAGTDLQVLDQHLGIMDITYSSAWQLGKTLAIADRAFTSALVRIRTAMAKESLRRAKIEVVKENSGYLTVEDTLKGLADAVKRMSALPAAAAARRAAATAAAAPTAAGEAQITEPSRRWHRPKKQLLDLSVNNIAVRSALPRHCKEVMNTLAASTDGPGTFYAEYNDPVSPDWMLVFKWVLDRLFMYNIPPHYLLPDPEVLPNESLRFFAIDRSWTDALIDGALSVANHQTPVLDQATRNAIKQRITEYLSSVDGNLGYQPQVPTYGMLLRSDIVAQFPALAVRAPNPAGDNRAPILRQDIIADGTMLCLFDRAPGSDGFRTLTLQMPPHEQRFSVGSKITDSELIIPFKRVYTRDAPTQSYPPLVSNTYAPGDKPAVFDWDSRTLNVSAYTTTAFDLLKEKMPESFQDDAVTSALAGIQLNDPMYEMTIGLGSSGMLRGGPGYDPIALAFGPQSRMLSLGPIADTALAVGEVLNSDNVARYKYGMWPVFAIPDFNQQDGSALKPFLIPNNLSYPIDLVFSIVRVPDAQPRRLVRIQVDITMNASAGMFTTYDGPGGYMLSNMRWTYTTFENLPGERLLVNLLPRNDTDNTSPVEHNKEISFVLRGCKILPNVVHAWQITFVEQYEDGESPGGWISYRLASV</sequence>
<protein>
    <submittedName>
        <fullName evidence="1">Uncharacterized protein</fullName>
    </submittedName>
</protein>
<evidence type="ECO:0000313" key="2">
    <source>
        <dbReference type="Proteomes" id="UP000326924"/>
    </source>
</evidence>
<dbReference type="EMBL" id="VXIS01000194">
    <property type="protein sequence ID" value="KAA8897747.1"/>
    <property type="molecule type" value="Genomic_DNA"/>
</dbReference>
<accession>A0A5J5ENL8</accession>
<name>A0A5J5ENL8_9PEZI</name>
<dbReference type="AlphaFoldDB" id="A0A5J5ENL8"/>